<accession>A0A645BSM3</accession>
<name>A0A645BSM3_9ZZZZ</name>
<comment type="caution">
    <text evidence="1">The sequence shown here is derived from an EMBL/GenBank/DDBJ whole genome shotgun (WGS) entry which is preliminary data.</text>
</comment>
<organism evidence="1">
    <name type="scientific">bioreactor metagenome</name>
    <dbReference type="NCBI Taxonomy" id="1076179"/>
    <lineage>
        <taxon>unclassified sequences</taxon>
        <taxon>metagenomes</taxon>
        <taxon>ecological metagenomes</taxon>
    </lineage>
</organism>
<reference evidence="1" key="1">
    <citation type="submission" date="2019-08" db="EMBL/GenBank/DDBJ databases">
        <authorList>
            <person name="Kucharzyk K."/>
            <person name="Murdoch R.W."/>
            <person name="Higgins S."/>
            <person name="Loffler F."/>
        </authorList>
    </citation>
    <scope>NUCLEOTIDE SEQUENCE</scope>
</reference>
<protein>
    <recommendedName>
        <fullName evidence="2">Type II secretion system protein M</fullName>
    </recommendedName>
</protein>
<evidence type="ECO:0000313" key="1">
    <source>
        <dbReference type="EMBL" id="MPM66233.1"/>
    </source>
</evidence>
<evidence type="ECO:0008006" key="2">
    <source>
        <dbReference type="Google" id="ProtNLM"/>
    </source>
</evidence>
<proteinExistence type="predicted"/>
<sequence length="185" mass="20371">MSRAFTQREKVLLTVLALLLLATAYYRLVYQPVETELTAIAAGRVELESQLQVEQTRRTVLTRMRQSLAELEQAGASAPTPLAVYDNAQNVLFELADVLSAAAEYDLSFSPVTTEGNLARRVIGLTFVAPDYDSLHGIMERLYGGPYRCQIGDFTFSAAGQSRADLIGGPVRASLTVTYYELLEQ</sequence>
<dbReference type="EMBL" id="VSSQ01020960">
    <property type="protein sequence ID" value="MPM66233.1"/>
    <property type="molecule type" value="Genomic_DNA"/>
</dbReference>
<dbReference type="AlphaFoldDB" id="A0A645BSM3"/>
<gene>
    <name evidence="1" type="ORF">SDC9_113140</name>
</gene>